<dbReference type="RefSeq" id="WP_207048545.1">
    <property type="nucleotide sequence ID" value="NZ_JAFIMU010000002.1"/>
</dbReference>
<keyword evidence="1" id="KW-0472">Membrane</keyword>
<gene>
    <name evidence="2" type="ORF">JYK02_04220</name>
</gene>
<feature type="transmembrane region" description="Helical" evidence="1">
    <location>
        <begin position="86"/>
        <end position="101"/>
    </location>
</feature>
<evidence type="ECO:0000313" key="2">
    <source>
        <dbReference type="EMBL" id="MBN8226710.1"/>
    </source>
</evidence>
<evidence type="ECO:0000313" key="3">
    <source>
        <dbReference type="Proteomes" id="UP000664052"/>
    </source>
</evidence>
<dbReference type="Pfam" id="PF13687">
    <property type="entry name" value="DUF4153"/>
    <property type="match status" value="1"/>
</dbReference>
<feature type="transmembrane region" description="Helical" evidence="1">
    <location>
        <begin position="340"/>
        <end position="361"/>
    </location>
</feature>
<sequence length="517" mass="56089">MNPSVPMSPLPSSPAPSVAAPARPLLPWVRAPRRMLALSLGLGVFAEVLLHRERWGVGFPLMVAALVGALAWLGGREGWQRARPNAWLLAPLGLVSAFVAMRDSSWLLALNVLTAGVLLMLLSHFWAAGRVERLGLTDYVLVFFGSAAQSLLYPPALVRESVDVRGLKTHSRLLGALSRGLLLTLPVLLVFGLLLESADGVFSSTMQRLLSFDLGVDVLIARAVGVGFSACIAAGVLGHALRRRASKELGDAEVTAATPRLGYIEALMLIFAVSALFFVFAAFQVSYLFIGDATSPAAGYTFAEYARRGFFELVVVASLTLALVMALTRWTRRETRAAQTVFRAGTSLMVALTLVILASAMRRLSLYEDAFGYTLLRVHTHVFMVALGAALTWRAVTLWWKPERFAVGAFATALGAVLVLNFLNPEAFIVRHNLERYARTGSLDTEMFYDLSADAVPGLVQGLSIASEGYQGPLMNLLTEHQDRLSQGDAVPEWNLSRFLARRALLRTGAWSAPVNP</sequence>
<dbReference type="InterPro" id="IPR025291">
    <property type="entry name" value="DUF4153"/>
</dbReference>
<feature type="transmembrane region" description="Helical" evidence="1">
    <location>
        <begin position="262"/>
        <end position="290"/>
    </location>
</feature>
<keyword evidence="3" id="KW-1185">Reference proteome</keyword>
<reference evidence="2 3" key="1">
    <citation type="submission" date="2021-02" db="EMBL/GenBank/DDBJ databases">
        <title>De Novo genome assembly of isolated myxobacteria.</title>
        <authorList>
            <person name="Stevens D.C."/>
        </authorList>
    </citation>
    <scope>NUCLEOTIDE SEQUENCE [LARGE SCALE GENOMIC DNA]</scope>
    <source>
        <strain evidence="2 3">ATCC 29039</strain>
    </source>
</reference>
<feature type="transmembrane region" description="Helical" evidence="1">
    <location>
        <begin position="57"/>
        <end position="74"/>
    </location>
</feature>
<feature type="transmembrane region" description="Helical" evidence="1">
    <location>
        <begin position="218"/>
        <end position="241"/>
    </location>
</feature>
<dbReference type="EMBL" id="JAFIMU010000002">
    <property type="protein sequence ID" value="MBN8226710.1"/>
    <property type="molecule type" value="Genomic_DNA"/>
</dbReference>
<feature type="transmembrane region" description="Helical" evidence="1">
    <location>
        <begin position="179"/>
        <end position="198"/>
    </location>
</feature>
<feature type="transmembrane region" description="Helical" evidence="1">
    <location>
        <begin position="373"/>
        <end position="393"/>
    </location>
</feature>
<protein>
    <submittedName>
        <fullName evidence="2">DUF4173 domain-containing protein</fullName>
    </submittedName>
</protein>
<keyword evidence="1" id="KW-1133">Transmembrane helix</keyword>
<dbReference type="Proteomes" id="UP000664052">
    <property type="component" value="Unassembled WGS sequence"/>
</dbReference>
<feature type="transmembrane region" description="Helical" evidence="1">
    <location>
        <begin position="108"/>
        <end position="127"/>
    </location>
</feature>
<name>A0ABS3D6M4_9BACT</name>
<feature type="transmembrane region" description="Helical" evidence="1">
    <location>
        <begin position="405"/>
        <end position="423"/>
    </location>
</feature>
<feature type="transmembrane region" description="Helical" evidence="1">
    <location>
        <begin position="310"/>
        <end position="328"/>
    </location>
</feature>
<comment type="caution">
    <text evidence="2">The sequence shown here is derived from an EMBL/GenBank/DDBJ whole genome shotgun (WGS) entry which is preliminary data.</text>
</comment>
<proteinExistence type="predicted"/>
<keyword evidence="1" id="KW-0812">Transmembrane</keyword>
<accession>A0ABS3D6M4</accession>
<organism evidence="2 3">
    <name type="scientific">Corallococcus macrosporus</name>
    <dbReference type="NCBI Taxonomy" id="35"/>
    <lineage>
        <taxon>Bacteria</taxon>
        <taxon>Pseudomonadati</taxon>
        <taxon>Myxococcota</taxon>
        <taxon>Myxococcia</taxon>
        <taxon>Myxococcales</taxon>
        <taxon>Cystobacterineae</taxon>
        <taxon>Myxococcaceae</taxon>
        <taxon>Corallococcus</taxon>
    </lineage>
</organism>
<evidence type="ECO:0000256" key="1">
    <source>
        <dbReference type="SAM" id="Phobius"/>
    </source>
</evidence>